<evidence type="ECO:0000256" key="1">
    <source>
        <dbReference type="ARBA" id="ARBA00004651"/>
    </source>
</evidence>
<evidence type="ECO:0000256" key="5">
    <source>
        <dbReference type="ARBA" id="ARBA00023136"/>
    </source>
</evidence>
<feature type="transmembrane region" description="Helical" evidence="6">
    <location>
        <begin position="217"/>
        <end position="238"/>
    </location>
</feature>
<name>A0A328PXS5_9EURY</name>
<proteinExistence type="predicted"/>
<dbReference type="Pfam" id="PF00482">
    <property type="entry name" value="T2SSF"/>
    <property type="match status" value="1"/>
</dbReference>
<dbReference type="Proteomes" id="UP000248557">
    <property type="component" value="Unassembled WGS sequence"/>
</dbReference>
<gene>
    <name evidence="8" type="ORF">CA615_05790</name>
</gene>
<evidence type="ECO:0000259" key="7">
    <source>
        <dbReference type="Pfam" id="PF00482"/>
    </source>
</evidence>
<evidence type="ECO:0000256" key="4">
    <source>
        <dbReference type="ARBA" id="ARBA00022989"/>
    </source>
</evidence>
<sequence length="277" mass="32357">MREFIEYVGFKTIKLYLHITKKKKIENKIQRDVDEKVTTKLLKDKQYNPPIKKIIFLICIGVILCIFNITYAIEVFMITLLYILFKRNLPKYKKEKKRKDILKVIPYVLRELSIELKAGIGLFDAIEEVSNGNYGQLSKEFKITLNEIKYGTNYIEAFENLSKRINLPIMEKIVSHMNRTIINGGNLADTLNILANENSRNMQIKYKEYSEKLNSLMILYMFTTVVIPVILFIMIIAATTVIGPIVKAEILLVLYLFFFPIIIVFFIIIIKRLEPTL</sequence>
<dbReference type="GO" id="GO:0005886">
    <property type="term" value="C:plasma membrane"/>
    <property type="evidence" value="ECO:0007669"/>
    <property type="project" value="UniProtKB-SubCell"/>
</dbReference>
<reference evidence="8 9" key="1">
    <citation type="submission" date="2017-05" db="EMBL/GenBank/DDBJ databases">
        <title>Host range expansion of the Methanosphaera genus to humans and monogastric animals involves recent and extensive reduction in genome content.</title>
        <authorList>
            <person name="Hoedt E.C."/>
            <person name="Volmer J.G."/>
            <person name="Parks D.H."/>
            <person name="Rosewarne C.P."/>
            <person name="Denman S.E."/>
            <person name="Mcsweeney C.S."/>
            <person name="O Cuiv P."/>
            <person name="Hugenholtz P."/>
            <person name="Tyson G.W."/>
            <person name="Morrison M."/>
        </authorList>
    </citation>
    <scope>NUCLEOTIDE SEQUENCE [LARGE SCALE GENOMIC DNA]</scope>
    <source>
        <strain evidence="8 9">PA5</strain>
    </source>
</reference>
<protein>
    <recommendedName>
        <fullName evidence="7">Type II secretion system protein GspF domain-containing protein</fullName>
    </recommendedName>
</protein>
<evidence type="ECO:0000256" key="6">
    <source>
        <dbReference type="SAM" id="Phobius"/>
    </source>
</evidence>
<comment type="subcellular location">
    <subcellularLocation>
        <location evidence="1">Cell membrane</location>
        <topology evidence="1">Multi-pass membrane protein</topology>
    </subcellularLocation>
</comment>
<dbReference type="EMBL" id="NGJK01000077">
    <property type="protein sequence ID" value="RAP02742.1"/>
    <property type="molecule type" value="Genomic_DNA"/>
</dbReference>
<comment type="caution">
    <text evidence="8">The sequence shown here is derived from an EMBL/GenBank/DDBJ whole genome shotgun (WGS) entry which is preliminary data.</text>
</comment>
<keyword evidence="4 6" id="KW-1133">Transmembrane helix</keyword>
<feature type="domain" description="Type II secretion system protein GspF" evidence="7">
    <location>
        <begin position="109"/>
        <end position="234"/>
    </location>
</feature>
<evidence type="ECO:0000256" key="2">
    <source>
        <dbReference type="ARBA" id="ARBA00022475"/>
    </source>
</evidence>
<evidence type="ECO:0000313" key="8">
    <source>
        <dbReference type="EMBL" id="RAP02742.1"/>
    </source>
</evidence>
<dbReference type="AlphaFoldDB" id="A0A328PXS5"/>
<dbReference type="InterPro" id="IPR042094">
    <property type="entry name" value="T2SS_GspF_sf"/>
</dbReference>
<keyword evidence="3 6" id="KW-0812">Transmembrane</keyword>
<keyword evidence="5 6" id="KW-0472">Membrane</keyword>
<accession>A0A328PXS5</accession>
<evidence type="ECO:0000256" key="3">
    <source>
        <dbReference type="ARBA" id="ARBA00022692"/>
    </source>
</evidence>
<dbReference type="Gene3D" id="1.20.81.30">
    <property type="entry name" value="Type II secretion system (T2SS), domain F"/>
    <property type="match status" value="1"/>
</dbReference>
<feature type="transmembrane region" description="Helical" evidence="6">
    <location>
        <begin position="250"/>
        <end position="270"/>
    </location>
</feature>
<organism evidence="8 9">
    <name type="scientific">Methanosphaera stadtmanae</name>
    <dbReference type="NCBI Taxonomy" id="2317"/>
    <lineage>
        <taxon>Archaea</taxon>
        <taxon>Methanobacteriati</taxon>
        <taxon>Methanobacteriota</taxon>
        <taxon>Methanomada group</taxon>
        <taxon>Methanobacteria</taxon>
        <taxon>Methanobacteriales</taxon>
        <taxon>Methanobacteriaceae</taxon>
        <taxon>Methanosphaera</taxon>
    </lineage>
</organism>
<dbReference type="PANTHER" id="PTHR35007">
    <property type="entry name" value="INTEGRAL MEMBRANE PROTEIN-RELATED"/>
    <property type="match status" value="1"/>
</dbReference>
<dbReference type="InterPro" id="IPR018076">
    <property type="entry name" value="T2SS_GspF_dom"/>
</dbReference>
<dbReference type="PANTHER" id="PTHR35007:SF2">
    <property type="entry name" value="PILUS ASSEMBLE PROTEIN"/>
    <property type="match status" value="1"/>
</dbReference>
<feature type="transmembrane region" description="Helical" evidence="6">
    <location>
        <begin position="54"/>
        <end position="85"/>
    </location>
</feature>
<dbReference type="RefSeq" id="WP_112149676.1">
    <property type="nucleotide sequence ID" value="NZ_JAXJAF010000049.1"/>
</dbReference>
<evidence type="ECO:0000313" key="9">
    <source>
        <dbReference type="Proteomes" id="UP000248557"/>
    </source>
</evidence>
<keyword evidence="2" id="KW-1003">Cell membrane</keyword>